<dbReference type="RefSeq" id="WP_163298420.1">
    <property type="nucleotide sequence ID" value="NZ_JAAGRR010000044.1"/>
</dbReference>
<dbReference type="PANTHER" id="PTHR43031:SF18">
    <property type="entry name" value="RHODANESE-RELATED SULFURTRANSFERASES"/>
    <property type="match status" value="1"/>
</dbReference>
<evidence type="ECO:0000259" key="1">
    <source>
        <dbReference type="PROSITE" id="PS50206"/>
    </source>
</evidence>
<dbReference type="CDD" id="cd00158">
    <property type="entry name" value="RHOD"/>
    <property type="match status" value="1"/>
</dbReference>
<dbReference type="AlphaFoldDB" id="A0A6N9TUU3"/>
<dbReference type="PROSITE" id="PS00380">
    <property type="entry name" value="RHODANESE_1"/>
    <property type="match status" value="1"/>
</dbReference>
<proteinExistence type="predicted"/>
<dbReference type="GO" id="GO:0004792">
    <property type="term" value="F:thiosulfate-cyanide sulfurtransferase activity"/>
    <property type="evidence" value="ECO:0007669"/>
    <property type="project" value="InterPro"/>
</dbReference>
<sequence length="124" mass="13356">MTTAAAVALVAALTVGWDLGWWAAGVRPLSPRQVERLEGAWLVDVRTPGEFAWRHVPGAENLPGGRGLTAAAAAHPKDRPVVVICFSGHRSPFAALRLRRAGFRRVYNLTGGMAGYLAWKALSR</sequence>
<dbReference type="Proteomes" id="UP000469346">
    <property type="component" value="Unassembled WGS sequence"/>
</dbReference>
<dbReference type="Pfam" id="PF00581">
    <property type="entry name" value="Rhodanese"/>
    <property type="match status" value="1"/>
</dbReference>
<dbReference type="InterPro" id="IPR001307">
    <property type="entry name" value="Thiosulphate_STrfase_CS"/>
</dbReference>
<dbReference type="InterPro" id="IPR050229">
    <property type="entry name" value="GlpE_sulfurtransferase"/>
</dbReference>
<dbReference type="SUPFAM" id="SSF52821">
    <property type="entry name" value="Rhodanese/Cell cycle control phosphatase"/>
    <property type="match status" value="1"/>
</dbReference>
<dbReference type="SMART" id="SM00450">
    <property type="entry name" value="RHOD"/>
    <property type="match status" value="1"/>
</dbReference>
<feature type="domain" description="Rhodanese" evidence="1">
    <location>
        <begin position="36"/>
        <end position="118"/>
    </location>
</feature>
<evidence type="ECO:0000313" key="3">
    <source>
        <dbReference type="Proteomes" id="UP000469346"/>
    </source>
</evidence>
<dbReference type="Gene3D" id="3.40.250.10">
    <property type="entry name" value="Rhodanese-like domain"/>
    <property type="match status" value="1"/>
</dbReference>
<dbReference type="EMBL" id="JAAGRR010000044">
    <property type="protein sequence ID" value="NDY42276.1"/>
    <property type="molecule type" value="Genomic_DNA"/>
</dbReference>
<dbReference type="InterPro" id="IPR001763">
    <property type="entry name" value="Rhodanese-like_dom"/>
</dbReference>
<reference evidence="2 3" key="1">
    <citation type="submission" date="2020-02" db="EMBL/GenBank/DDBJ databases">
        <title>Comparative genomics of sulfur disproportionating microorganisms.</title>
        <authorList>
            <person name="Ward L.M."/>
            <person name="Bertran E."/>
            <person name="Johnston D.T."/>
        </authorList>
    </citation>
    <scope>NUCLEOTIDE SEQUENCE [LARGE SCALE GENOMIC DNA]</scope>
    <source>
        <strain evidence="2 3">DSM 100025</strain>
    </source>
</reference>
<organism evidence="2 3">
    <name type="scientific">Dissulfurirhabdus thermomarina</name>
    <dbReference type="NCBI Taxonomy" id="1765737"/>
    <lineage>
        <taxon>Bacteria</taxon>
        <taxon>Deltaproteobacteria</taxon>
        <taxon>Dissulfurirhabdaceae</taxon>
        <taxon>Dissulfurirhabdus</taxon>
    </lineage>
</organism>
<accession>A0A6N9TUU3</accession>
<dbReference type="PANTHER" id="PTHR43031">
    <property type="entry name" value="FAD-DEPENDENT OXIDOREDUCTASE"/>
    <property type="match status" value="1"/>
</dbReference>
<dbReference type="InterPro" id="IPR036873">
    <property type="entry name" value="Rhodanese-like_dom_sf"/>
</dbReference>
<dbReference type="PROSITE" id="PS50206">
    <property type="entry name" value="RHODANESE_3"/>
    <property type="match status" value="1"/>
</dbReference>
<name>A0A6N9TUU3_DISTH</name>
<protein>
    <submittedName>
        <fullName evidence="2">Rhodanese-like domain-containing protein</fullName>
    </submittedName>
</protein>
<gene>
    <name evidence="2" type="ORF">G3N55_05395</name>
</gene>
<comment type="caution">
    <text evidence="2">The sequence shown here is derived from an EMBL/GenBank/DDBJ whole genome shotgun (WGS) entry which is preliminary data.</text>
</comment>
<evidence type="ECO:0000313" key="2">
    <source>
        <dbReference type="EMBL" id="NDY42276.1"/>
    </source>
</evidence>
<keyword evidence="3" id="KW-1185">Reference proteome</keyword>